<keyword evidence="14" id="KW-0843">Virulence</keyword>
<dbReference type="FunFam" id="3.30.450.20:FF:000099">
    <property type="entry name" value="Sensory box sensor histidine kinase"/>
    <property type="match status" value="2"/>
</dbReference>
<dbReference type="InterPro" id="IPR035965">
    <property type="entry name" value="PAS-like_dom_sf"/>
</dbReference>
<feature type="domain" description="PAC" evidence="18">
    <location>
        <begin position="252"/>
        <end position="304"/>
    </location>
</feature>
<reference evidence="20" key="1">
    <citation type="submission" date="2018-05" db="EMBL/GenBank/DDBJ databases">
        <authorList>
            <person name="Du Z."/>
            <person name="Wang X."/>
        </authorList>
    </citation>
    <scope>NUCLEOTIDE SEQUENCE [LARGE SCALE GENOMIC DNA]</scope>
    <source>
        <strain evidence="20">CQN31</strain>
    </source>
</reference>
<dbReference type="PROSITE" id="PS50112">
    <property type="entry name" value="PAS"/>
    <property type="match status" value="1"/>
</dbReference>
<keyword evidence="4" id="KW-0597">Phosphoprotein</keyword>
<keyword evidence="13" id="KW-0157">Chromophore</keyword>
<keyword evidence="9" id="KW-0677">Repeat</keyword>
<evidence type="ECO:0000256" key="3">
    <source>
        <dbReference type="ARBA" id="ARBA00022543"/>
    </source>
</evidence>
<dbReference type="InterPro" id="IPR013656">
    <property type="entry name" value="PAS_4"/>
</dbReference>
<keyword evidence="10" id="KW-0547">Nucleotide-binding</keyword>
<comment type="caution">
    <text evidence="19">The sequence shown here is derived from an EMBL/GenBank/DDBJ whole genome shotgun (WGS) entry which is preliminary data.</text>
</comment>
<dbReference type="EC" id="2.7.13.3" evidence="2"/>
<evidence type="ECO:0000256" key="8">
    <source>
        <dbReference type="ARBA" id="ARBA00022679"/>
    </source>
</evidence>
<evidence type="ECO:0000256" key="7">
    <source>
        <dbReference type="ARBA" id="ARBA00022643"/>
    </source>
</evidence>
<evidence type="ECO:0000256" key="15">
    <source>
        <dbReference type="ARBA" id="ARBA00023170"/>
    </source>
</evidence>
<evidence type="ECO:0000256" key="14">
    <source>
        <dbReference type="ARBA" id="ARBA00023026"/>
    </source>
</evidence>
<evidence type="ECO:0000313" key="19">
    <source>
        <dbReference type="EMBL" id="PWS38658.1"/>
    </source>
</evidence>
<dbReference type="GO" id="GO:0005524">
    <property type="term" value="F:ATP binding"/>
    <property type="evidence" value="ECO:0007669"/>
    <property type="project" value="UniProtKB-KW"/>
</dbReference>
<dbReference type="RefSeq" id="WP_109869279.1">
    <property type="nucleotide sequence ID" value="NZ_QGNA01000001.1"/>
</dbReference>
<evidence type="ECO:0000256" key="12">
    <source>
        <dbReference type="ARBA" id="ARBA00022840"/>
    </source>
</evidence>
<dbReference type="PANTHER" id="PTHR41523">
    <property type="entry name" value="TWO-COMPONENT SYSTEM SENSOR PROTEIN"/>
    <property type="match status" value="1"/>
</dbReference>
<dbReference type="GO" id="GO:0004673">
    <property type="term" value="F:protein histidine kinase activity"/>
    <property type="evidence" value="ECO:0007669"/>
    <property type="project" value="UniProtKB-EC"/>
</dbReference>
<evidence type="ECO:0000256" key="13">
    <source>
        <dbReference type="ARBA" id="ARBA00022991"/>
    </source>
</evidence>
<dbReference type="Pfam" id="PF07536">
    <property type="entry name" value="HWE_HK"/>
    <property type="match status" value="1"/>
</dbReference>
<evidence type="ECO:0000256" key="6">
    <source>
        <dbReference type="ARBA" id="ARBA00022630"/>
    </source>
</evidence>
<evidence type="ECO:0000256" key="5">
    <source>
        <dbReference type="ARBA" id="ARBA00022606"/>
    </source>
</evidence>
<dbReference type="Pfam" id="PF08448">
    <property type="entry name" value="PAS_4"/>
    <property type="match status" value="1"/>
</dbReference>
<dbReference type="InterPro" id="IPR001610">
    <property type="entry name" value="PAC"/>
</dbReference>
<keyword evidence="7" id="KW-0288">FMN</keyword>
<dbReference type="SUPFAM" id="SSF55874">
    <property type="entry name" value="ATPase domain of HSP90 chaperone/DNA topoisomerase II/histidine kinase"/>
    <property type="match status" value="1"/>
</dbReference>
<keyword evidence="12" id="KW-0067">ATP-binding</keyword>
<keyword evidence="11" id="KW-0418">Kinase</keyword>
<organism evidence="19 20">
    <name type="scientific">Falsiroseomonas bella</name>
    <dbReference type="NCBI Taxonomy" id="2184016"/>
    <lineage>
        <taxon>Bacteria</taxon>
        <taxon>Pseudomonadati</taxon>
        <taxon>Pseudomonadota</taxon>
        <taxon>Alphaproteobacteria</taxon>
        <taxon>Acetobacterales</taxon>
        <taxon>Roseomonadaceae</taxon>
        <taxon>Falsiroseomonas</taxon>
    </lineage>
</organism>
<protein>
    <recommendedName>
        <fullName evidence="2">histidine kinase</fullName>
        <ecNumber evidence="2">2.7.13.3</ecNumber>
    </recommendedName>
</protein>
<dbReference type="InterPro" id="IPR013655">
    <property type="entry name" value="PAS_fold_3"/>
</dbReference>
<evidence type="ECO:0000259" key="18">
    <source>
        <dbReference type="PROSITE" id="PS50113"/>
    </source>
</evidence>
<dbReference type="AlphaFoldDB" id="A0A317FMB9"/>
<evidence type="ECO:0000256" key="16">
    <source>
        <dbReference type="SAM" id="MobiDB-lite"/>
    </source>
</evidence>
<dbReference type="SUPFAM" id="SSF55785">
    <property type="entry name" value="PYP-like sensor domain (PAS domain)"/>
    <property type="match status" value="2"/>
</dbReference>
<feature type="compositionally biased region" description="Low complexity" evidence="16">
    <location>
        <begin position="7"/>
        <end position="26"/>
    </location>
</feature>
<dbReference type="InterPro" id="IPR000700">
    <property type="entry name" value="PAS-assoc_C"/>
</dbReference>
<evidence type="ECO:0000256" key="11">
    <source>
        <dbReference type="ARBA" id="ARBA00022777"/>
    </source>
</evidence>
<proteinExistence type="predicted"/>
<keyword evidence="8" id="KW-0808">Transferase</keyword>
<dbReference type="EMBL" id="QGNA01000001">
    <property type="protein sequence ID" value="PWS38658.1"/>
    <property type="molecule type" value="Genomic_DNA"/>
</dbReference>
<keyword evidence="5" id="KW-0716">Sensory transduction</keyword>
<dbReference type="PROSITE" id="PS50113">
    <property type="entry name" value="PAC"/>
    <property type="match status" value="2"/>
</dbReference>
<comment type="catalytic activity">
    <reaction evidence="1">
        <text>ATP + protein L-histidine = ADP + protein N-phospho-L-histidine.</text>
        <dbReference type="EC" id="2.7.13.3"/>
    </reaction>
</comment>
<dbReference type="PANTHER" id="PTHR41523:SF8">
    <property type="entry name" value="ETHYLENE RESPONSE SENSOR PROTEIN"/>
    <property type="match status" value="1"/>
</dbReference>
<feature type="domain" description="PAS" evidence="17">
    <location>
        <begin position="179"/>
        <end position="249"/>
    </location>
</feature>
<evidence type="ECO:0000256" key="4">
    <source>
        <dbReference type="ARBA" id="ARBA00022553"/>
    </source>
</evidence>
<dbReference type="InterPro" id="IPR000014">
    <property type="entry name" value="PAS"/>
</dbReference>
<dbReference type="Gene3D" id="3.30.565.10">
    <property type="entry name" value="Histidine kinase-like ATPase, C-terminal domain"/>
    <property type="match status" value="1"/>
</dbReference>
<keyword evidence="20" id="KW-1185">Reference proteome</keyword>
<accession>A0A317FMB9</accession>
<feature type="region of interest" description="Disordered" evidence="16">
    <location>
        <begin position="1"/>
        <end position="26"/>
    </location>
</feature>
<sequence length="509" mass="57416">MQQTHEGGLPPQRQPGPAARAAAQAAEDAGRAYWRRPRTLDETLPELSADSLGDAEFRLLADNIPTLCWIARGDGYIVWYNRRWHEYCGTTPDAMEGWGWQSVHDPAELPRVLARWMEAIATGEPFELVFPLRGADGRFRPFLTRIVPLRDATGRVVRWFGKNSEISEQVRTEAALRDAEARYRVLTDAMPQMVWSALPDGFHDYYNAQWYAFTGVPTGSTDGSAWSGMFHPDDQERARERWRHSLETGEPYEIEYRLRHRSGEYRWTLGRALPVHDRQGRILRWIGTCTDIDHAKRVAEQNEVLSRELSHRIKNIFAVINGLIRLSARREPGARDFARDLATRVAALGRAHDFARPHSEESRPAIGQTTLHGMLRELFLPYPAFHEGRVAITGDDVPADDHGATTIALLFHELSTNAAKYGALSAEEGRVSIESRLGQTEDSLTIRWQESGGPPVEGEPERTGFGTVLAAMSVEQQHGGTIRRRWLREGLEVEILLRPSRLVRPGATG</sequence>
<keyword evidence="6" id="KW-0285">Flavoprotein</keyword>
<dbReference type="SMART" id="SM00911">
    <property type="entry name" value="HWE_HK"/>
    <property type="match status" value="1"/>
</dbReference>
<dbReference type="Pfam" id="PF08447">
    <property type="entry name" value="PAS_3"/>
    <property type="match status" value="1"/>
</dbReference>
<feature type="domain" description="PAC" evidence="18">
    <location>
        <begin position="124"/>
        <end position="178"/>
    </location>
</feature>
<dbReference type="Proteomes" id="UP000245765">
    <property type="component" value="Unassembled WGS sequence"/>
</dbReference>
<evidence type="ECO:0000259" key="17">
    <source>
        <dbReference type="PROSITE" id="PS50112"/>
    </source>
</evidence>
<dbReference type="SMART" id="SM00086">
    <property type="entry name" value="PAC"/>
    <property type="match status" value="2"/>
</dbReference>
<dbReference type="NCBIfam" id="TIGR00229">
    <property type="entry name" value="sensory_box"/>
    <property type="match status" value="2"/>
</dbReference>
<gene>
    <name evidence="19" type="ORF">DFH01_05155</name>
</gene>
<keyword evidence="15" id="KW-0675">Receptor</keyword>
<name>A0A317FMB9_9PROT</name>
<dbReference type="OrthoDB" id="341208at2"/>
<evidence type="ECO:0000256" key="9">
    <source>
        <dbReference type="ARBA" id="ARBA00022737"/>
    </source>
</evidence>
<dbReference type="InterPro" id="IPR036890">
    <property type="entry name" value="HATPase_C_sf"/>
</dbReference>
<dbReference type="Gene3D" id="3.30.450.20">
    <property type="entry name" value="PAS domain"/>
    <property type="match status" value="2"/>
</dbReference>
<dbReference type="SMART" id="SM00091">
    <property type="entry name" value="PAS"/>
    <property type="match status" value="2"/>
</dbReference>
<dbReference type="GO" id="GO:0009881">
    <property type="term" value="F:photoreceptor activity"/>
    <property type="evidence" value="ECO:0007669"/>
    <property type="project" value="UniProtKB-KW"/>
</dbReference>
<evidence type="ECO:0000256" key="10">
    <source>
        <dbReference type="ARBA" id="ARBA00022741"/>
    </source>
</evidence>
<evidence type="ECO:0000256" key="1">
    <source>
        <dbReference type="ARBA" id="ARBA00000085"/>
    </source>
</evidence>
<keyword evidence="3" id="KW-0600">Photoreceptor protein</keyword>
<evidence type="ECO:0000256" key="2">
    <source>
        <dbReference type="ARBA" id="ARBA00012438"/>
    </source>
</evidence>
<dbReference type="CDD" id="cd00130">
    <property type="entry name" value="PAS"/>
    <property type="match status" value="2"/>
</dbReference>
<evidence type="ECO:0000313" key="20">
    <source>
        <dbReference type="Proteomes" id="UP000245765"/>
    </source>
</evidence>
<dbReference type="InterPro" id="IPR011102">
    <property type="entry name" value="Sig_transdc_His_kinase_HWE"/>
</dbReference>